<gene>
    <name evidence="2" type="ORF">WCV65_21105</name>
</gene>
<evidence type="ECO:0000313" key="2">
    <source>
        <dbReference type="EMBL" id="WXB99124.1"/>
    </source>
</evidence>
<dbReference type="Pfam" id="PF01381">
    <property type="entry name" value="HTH_3"/>
    <property type="match status" value="1"/>
</dbReference>
<proteinExistence type="predicted"/>
<sequence length="80" mass="9213">MWGSGKKRSKVGKFIDKQGYSQEDLCAASKISRNTISKICNDPDYIPSRSTMKKLLNAIRKIKPAAEVKDFWNVKDYWDI</sequence>
<dbReference type="EMBL" id="CP147408">
    <property type="protein sequence ID" value="WXB99124.1"/>
    <property type="molecule type" value="Genomic_DNA"/>
</dbReference>
<keyword evidence="3" id="KW-1185">Reference proteome</keyword>
<dbReference type="InterPro" id="IPR001387">
    <property type="entry name" value="Cro/C1-type_HTH"/>
</dbReference>
<reference evidence="2 3" key="1">
    <citation type="submission" date="2024-02" db="EMBL/GenBank/DDBJ databases">
        <title>Seven novel Bacillus-like species.</title>
        <authorList>
            <person name="Liu G."/>
        </authorList>
    </citation>
    <scope>NUCLEOTIDE SEQUENCE [LARGE SCALE GENOMIC DNA]</scope>
    <source>
        <strain evidence="2 3">FJAT-52054</strain>
        <plasmid evidence="2 3">unnamed1</plasmid>
    </source>
</reference>
<dbReference type="RefSeq" id="WP_338782436.1">
    <property type="nucleotide sequence ID" value="NZ_CP147408.1"/>
</dbReference>
<dbReference type="Proteomes" id="UP001377337">
    <property type="component" value="Plasmid unnamed1"/>
</dbReference>
<organism evidence="2 3">
    <name type="scientific">Metabacillus sediminis</name>
    <dbReference type="NCBI Taxonomy" id="3117746"/>
    <lineage>
        <taxon>Bacteria</taxon>
        <taxon>Bacillati</taxon>
        <taxon>Bacillota</taxon>
        <taxon>Bacilli</taxon>
        <taxon>Bacillales</taxon>
        <taxon>Bacillaceae</taxon>
        <taxon>Metabacillus</taxon>
    </lineage>
</organism>
<evidence type="ECO:0000259" key="1">
    <source>
        <dbReference type="PROSITE" id="PS50943"/>
    </source>
</evidence>
<keyword evidence="2" id="KW-0614">Plasmid</keyword>
<accession>A0ABZ2NNH7</accession>
<dbReference type="SUPFAM" id="SSF47413">
    <property type="entry name" value="lambda repressor-like DNA-binding domains"/>
    <property type="match status" value="1"/>
</dbReference>
<feature type="domain" description="HTH cro/C1-type" evidence="1">
    <location>
        <begin position="17"/>
        <end position="68"/>
    </location>
</feature>
<dbReference type="InterPro" id="IPR010982">
    <property type="entry name" value="Lambda_DNA-bd_dom_sf"/>
</dbReference>
<geneLocation type="plasmid" evidence="2 3">
    <name>unnamed1</name>
</geneLocation>
<evidence type="ECO:0000313" key="3">
    <source>
        <dbReference type="Proteomes" id="UP001377337"/>
    </source>
</evidence>
<dbReference type="Gene3D" id="1.10.260.40">
    <property type="entry name" value="lambda repressor-like DNA-binding domains"/>
    <property type="match status" value="1"/>
</dbReference>
<name>A0ABZ2NNH7_9BACI</name>
<dbReference type="PROSITE" id="PS50943">
    <property type="entry name" value="HTH_CROC1"/>
    <property type="match status" value="1"/>
</dbReference>
<protein>
    <submittedName>
        <fullName evidence="2">Helix-turn-helix transcriptional regulator</fullName>
    </submittedName>
</protein>
<dbReference type="CDD" id="cd00093">
    <property type="entry name" value="HTH_XRE"/>
    <property type="match status" value="1"/>
</dbReference>